<protein>
    <recommendedName>
        <fullName evidence="6">TVP38/TMEM64 family membrane protein</fullName>
    </recommendedName>
</protein>
<evidence type="ECO:0000256" key="3">
    <source>
        <dbReference type="ARBA" id="ARBA00022692"/>
    </source>
</evidence>
<dbReference type="AlphaFoldDB" id="A0A517QP49"/>
<dbReference type="RefSeq" id="WP_145199617.1">
    <property type="nucleotide sequence ID" value="NZ_CP036267.1"/>
</dbReference>
<feature type="transmembrane region" description="Helical" evidence="6">
    <location>
        <begin position="25"/>
        <end position="42"/>
    </location>
</feature>
<evidence type="ECO:0000256" key="5">
    <source>
        <dbReference type="ARBA" id="ARBA00023136"/>
    </source>
</evidence>
<comment type="subcellular location">
    <subcellularLocation>
        <location evidence="1 6">Cell membrane</location>
        <topology evidence="1 6">Multi-pass membrane protein</topology>
    </subcellularLocation>
</comment>
<sequence length="258" mass="28191">MAVETNDVETNHAETAEASGSAKKIVLLLVVGAVIAVAYLQFGDVLTLQNLAKREAQLREFQIEHPVMVFGIAFVLYVVATGLSLPGAAVLTLSFGWYFGFTRGILLVSFASTAGATVAFLLSRYLFRDAIQNRFGERLENFNQSLEKEGPFFLFTLRLIPAVPFFVINAVMGLTPIKTRTFWWVSQIGMLAGTAVYVYAGSSVPDLQTLADKGVNAVFTPSQLSQILVAFILLGLFPLIVRGVMKLFVKKNKESLAV</sequence>
<comment type="similarity">
    <text evidence="6">Belongs to the TVP38/TMEM64 family.</text>
</comment>
<evidence type="ECO:0000256" key="6">
    <source>
        <dbReference type="RuleBase" id="RU366058"/>
    </source>
</evidence>
<evidence type="ECO:0000313" key="8">
    <source>
        <dbReference type="EMBL" id="QDT33393.1"/>
    </source>
</evidence>
<evidence type="ECO:0000256" key="1">
    <source>
        <dbReference type="ARBA" id="ARBA00004651"/>
    </source>
</evidence>
<dbReference type="EMBL" id="CP036267">
    <property type="protein sequence ID" value="QDT33393.1"/>
    <property type="molecule type" value="Genomic_DNA"/>
</dbReference>
<keyword evidence="5 6" id="KW-0472">Membrane</keyword>
<dbReference type="KEGG" id="tpol:Mal48_26460"/>
<dbReference type="PANTHER" id="PTHR12677">
    <property type="entry name" value="GOLGI APPARATUS MEMBRANE PROTEIN TVP38-RELATED"/>
    <property type="match status" value="1"/>
</dbReference>
<dbReference type="Proteomes" id="UP000315724">
    <property type="component" value="Chromosome"/>
</dbReference>
<name>A0A517QP49_9PLAN</name>
<keyword evidence="2 6" id="KW-1003">Cell membrane</keyword>
<evidence type="ECO:0000313" key="9">
    <source>
        <dbReference type="Proteomes" id="UP000315724"/>
    </source>
</evidence>
<feature type="transmembrane region" description="Helical" evidence="6">
    <location>
        <begin position="105"/>
        <end position="127"/>
    </location>
</feature>
<dbReference type="PANTHER" id="PTHR12677:SF59">
    <property type="entry name" value="GOLGI APPARATUS MEMBRANE PROTEIN TVP38-RELATED"/>
    <property type="match status" value="1"/>
</dbReference>
<dbReference type="InterPro" id="IPR015414">
    <property type="entry name" value="TMEM64"/>
</dbReference>
<gene>
    <name evidence="8" type="primary">ydjZ</name>
    <name evidence="8" type="ORF">Mal48_26460</name>
</gene>
<dbReference type="OrthoDB" id="9779114at2"/>
<organism evidence="8 9">
    <name type="scientific">Thalassoglobus polymorphus</name>
    <dbReference type="NCBI Taxonomy" id="2527994"/>
    <lineage>
        <taxon>Bacteria</taxon>
        <taxon>Pseudomonadati</taxon>
        <taxon>Planctomycetota</taxon>
        <taxon>Planctomycetia</taxon>
        <taxon>Planctomycetales</taxon>
        <taxon>Planctomycetaceae</taxon>
        <taxon>Thalassoglobus</taxon>
    </lineage>
</organism>
<dbReference type="Pfam" id="PF09335">
    <property type="entry name" value="VTT_dom"/>
    <property type="match status" value="1"/>
</dbReference>
<evidence type="ECO:0000259" key="7">
    <source>
        <dbReference type="Pfam" id="PF09335"/>
    </source>
</evidence>
<feature type="transmembrane region" description="Helical" evidence="6">
    <location>
        <begin position="181"/>
        <end position="200"/>
    </location>
</feature>
<proteinExistence type="inferred from homology"/>
<keyword evidence="3 6" id="KW-0812">Transmembrane</keyword>
<feature type="transmembrane region" description="Helical" evidence="6">
    <location>
        <begin position="152"/>
        <end position="174"/>
    </location>
</feature>
<keyword evidence="9" id="KW-1185">Reference proteome</keyword>
<feature type="transmembrane region" description="Helical" evidence="6">
    <location>
        <begin position="67"/>
        <end position="93"/>
    </location>
</feature>
<evidence type="ECO:0000256" key="4">
    <source>
        <dbReference type="ARBA" id="ARBA00022989"/>
    </source>
</evidence>
<feature type="transmembrane region" description="Helical" evidence="6">
    <location>
        <begin position="224"/>
        <end position="245"/>
    </location>
</feature>
<keyword evidence="4 6" id="KW-1133">Transmembrane helix</keyword>
<dbReference type="GO" id="GO:0005886">
    <property type="term" value="C:plasma membrane"/>
    <property type="evidence" value="ECO:0007669"/>
    <property type="project" value="UniProtKB-SubCell"/>
</dbReference>
<reference evidence="8 9" key="1">
    <citation type="submission" date="2019-02" db="EMBL/GenBank/DDBJ databases">
        <title>Deep-cultivation of Planctomycetes and their phenomic and genomic characterization uncovers novel biology.</title>
        <authorList>
            <person name="Wiegand S."/>
            <person name="Jogler M."/>
            <person name="Boedeker C."/>
            <person name="Pinto D."/>
            <person name="Vollmers J."/>
            <person name="Rivas-Marin E."/>
            <person name="Kohn T."/>
            <person name="Peeters S.H."/>
            <person name="Heuer A."/>
            <person name="Rast P."/>
            <person name="Oberbeckmann S."/>
            <person name="Bunk B."/>
            <person name="Jeske O."/>
            <person name="Meyerdierks A."/>
            <person name="Storesund J.E."/>
            <person name="Kallscheuer N."/>
            <person name="Luecker S."/>
            <person name="Lage O.M."/>
            <person name="Pohl T."/>
            <person name="Merkel B.J."/>
            <person name="Hornburger P."/>
            <person name="Mueller R.-W."/>
            <person name="Bruemmer F."/>
            <person name="Labrenz M."/>
            <person name="Spormann A.M."/>
            <person name="Op den Camp H."/>
            <person name="Overmann J."/>
            <person name="Amann R."/>
            <person name="Jetten M.S.M."/>
            <person name="Mascher T."/>
            <person name="Medema M.H."/>
            <person name="Devos D.P."/>
            <person name="Kaster A.-K."/>
            <person name="Ovreas L."/>
            <person name="Rohde M."/>
            <person name="Galperin M.Y."/>
            <person name="Jogler C."/>
        </authorList>
    </citation>
    <scope>NUCLEOTIDE SEQUENCE [LARGE SCALE GENOMIC DNA]</scope>
    <source>
        <strain evidence="8 9">Mal48</strain>
    </source>
</reference>
<evidence type="ECO:0000256" key="2">
    <source>
        <dbReference type="ARBA" id="ARBA00022475"/>
    </source>
</evidence>
<dbReference type="InterPro" id="IPR032816">
    <property type="entry name" value="VTT_dom"/>
</dbReference>
<accession>A0A517QP49</accession>
<feature type="domain" description="VTT" evidence="7">
    <location>
        <begin position="89"/>
        <end position="202"/>
    </location>
</feature>